<evidence type="ECO:0000256" key="1">
    <source>
        <dbReference type="SAM" id="MobiDB-lite"/>
    </source>
</evidence>
<dbReference type="AlphaFoldDB" id="A0A0W0G6G2"/>
<name>A0A0W0G6G2_MONRR</name>
<gene>
    <name evidence="2" type="ORF">WG66_3278</name>
</gene>
<evidence type="ECO:0000313" key="2">
    <source>
        <dbReference type="EMBL" id="KTB44141.1"/>
    </source>
</evidence>
<comment type="caution">
    <text evidence="2">The sequence shown here is derived from an EMBL/GenBank/DDBJ whole genome shotgun (WGS) entry which is preliminary data.</text>
</comment>
<sequence length="103" mass="11639">MSQSYTFENLHPTATQLLFLLNNTTYHGCIVAATNSNPLINYLLADYQFLQHQQEHFESLLNGITVPMICTPTIFIPNSQPTIDNPPTSWNETSPTGRLEYPP</sequence>
<proteinExistence type="predicted"/>
<dbReference type="EMBL" id="LATX01000988">
    <property type="protein sequence ID" value="KTB44141.1"/>
    <property type="molecule type" value="Genomic_DNA"/>
</dbReference>
<evidence type="ECO:0000313" key="3">
    <source>
        <dbReference type="Proteomes" id="UP000054988"/>
    </source>
</evidence>
<feature type="region of interest" description="Disordered" evidence="1">
    <location>
        <begin position="79"/>
        <end position="103"/>
    </location>
</feature>
<reference evidence="2 3" key="1">
    <citation type="submission" date="2015-12" db="EMBL/GenBank/DDBJ databases">
        <title>Draft genome sequence of Moniliophthora roreri, the causal agent of frosty pod rot of cacao.</title>
        <authorList>
            <person name="Aime M.C."/>
            <person name="Diaz-Valderrama J.R."/>
            <person name="Kijpornyongpan T."/>
            <person name="Phillips-Mora W."/>
        </authorList>
    </citation>
    <scope>NUCLEOTIDE SEQUENCE [LARGE SCALE GENOMIC DNA]</scope>
    <source>
        <strain evidence="2 3">MCA 2952</strain>
    </source>
</reference>
<feature type="compositionally biased region" description="Polar residues" evidence="1">
    <location>
        <begin position="79"/>
        <end position="96"/>
    </location>
</feature>
<protein>
    <submittedName>
        <fullName evidence="2">Uncharacterized protein</fullName>
    </submittedName>
</protein>
<dbReference type="Proteomes" id="UP000054988">
    <property type="component" value="Unassembled WGS sequence"/>
</dbReference>
<accession>A0A0W0G6G2</accession>
<organism evidence="2 3">
    <name type="scientific">Moniliophthora roreri</name>
    <name type="common">Frosty pod rot fungus</name>
    <name type="synonym">Monilia roreri</name>
    <dbReference type="NCBI Taxonomy" id="221103"/>
    <lineage>
        <taxon>Eukaryota</taxon>
        <taxon>Fungi</taxon>
        <taxon>Dikarya</taxon>
        <taxon>Basidiomycota</taxon>
        <taxon>Agaricomycotina</taxon>
        <taxon>Agaricomycetes</taxon>
        <taxon>Agaricomycetidae</taxon>
        <taxon>Agaricales</taxon>
        <taxon>Marasmiineae</taxon>
        <taxon>Marasmiaceae</taxon>
        <taxon>Moniliophthora</taxon>
    </lineage>
</organism>